<dbReference type="EMBL" id="BOQP01000051">
    <property type="protein sequence ID" value="GIM82374.1"/>
    <property type="molecule type" value="Genomic_DNA"/>
</dbReference>
<evidence type="ECO:0000313" key="3">
    <source>
        <dbReference type="Proteomes" id="UP000680865"/>
    </source>
</evidence>
<dbReference type="Pfam" id="PF13822">
    <property type="entry name" value="ACC_epsilon"/>
    <property type="match status" value="1"/>
</dbReference>
<feature type="region of interest" description="Disordered" evidence="1">
    <location>
        <begin position="37"/>
        <end position="79"/>
    </location>
</feature>
<proteinExistence type="predicted"/>
<evidence type="ECO:0000256" key="1">
    <source>
        <dbReference type="SAM" id="MobiDB-lite"/>
    </source>
</evidence>
<dbReference type="RefSeq" id="WP_213002501.1">
    <property type="nucleotide sequence ID" value="NZ_BAAATW010000002.1"/>
</dbReference>
<dbReference type="Proteomes" id="UP000680865">
    <property type="component" value="Unassembled WGS sequence"/>
</dbReference>
<comment type="caution">
    <text evidence="2">The sequence shown here is derived from an EMBL/GenBank/DDBJ whole genome shotgun (WGS) entry which is preliminary data.</text>
</comment>
<protein>
    <submittedName>
        <fullName evidence="2">Uncharacterized protein</fullName>
    </submittedName>
</protein>
<dbReference type="GO" id="GO:0003989">
    <property type="term" value="F:acetyl-CoA carboxylase activity"/>
    <property type="evidence" value="ECO:0007669"/>
    <property type="project" value="InterPro"/>
</dbReference>
<accession>A0A919T2E5</accession>
<dbReference type="InterPro" id="IPR032716">
    <property type="entry name" value="ACC_epsilon"/>
</dbReference>
<sequence length="79" mass="8624">MTAVVPEQGQGLVDVVRGRLDESQLAALRQALGEYAAERTTAPAHTPDGNTPAEKTRRQVWPGPMYGDRRPSPWRRAAG</sequence>
<dbReference type="GO" id="GO:0004658">
    <property type="term" value="F:propionyl-CoA carboxylase activity"/>
    <property type="evidence" value="ECO:0007669"/>
    <property type="project" value="InterPro"/>
</dbReference>
<gene>
    <name evidence="2" type="ORF">Aco04nite_81190</name>
</gene>
<reference evidence="2" key="1">
    <citation type="submission" date="2021-03" db="EMBL/GenBank/DDBJ databases">
        <title>Whole genome shotgun sequence of Actinoplanes consettensis NBRC 14913.</title>
        <authorList>
            <person name="Komaki H."/>
            <person name="Tamura T."/>
        </authorList>
    </citation>
    <scope>NUCLEOTIDE SEQUENCE</scope>
    <source>
        <strain evidence="2">NBRC 14913</strain>
    </source>
</reference>
<keyword evidence="3" id="KW-1185">Reference proteome</keyword>
<organism evidence="2 3">
    <name type="scientific">Winogradskya consettensis</name>
    <dbReference type="NCBI Taxonomy" id="113560"/>
    <lineage>
        <taxon>Bacteria</taxon>
        <taxon>Bacillati</taxon>
        <taxon>Actinomycetota</taxon>
        <taxon>Actinomycetes</taxon>
        <taxon>Micromonosporales</taxon>
        <taxon>Micromonosporaceae</taxon>
        <taxon>Winogradskya</taxon>
    </lineage>
</organism>
<dbReference type="AlphaFoldDB" id="A0A919T2E5"/>
<evidence type="ECO:0000313" key="2">
    <source>
        <dbReference type="EMBL" id="GIM82374.1"/>
    </source>
</evidence>
<name>A0A919T2E5_9ACTN</name>